<dbReference type="AlphaFoldDB" id="A0A1H8N7X8"/>
<evidence type="ECO:0000256" key="1">
    <source>
        <dbReference type="SAM" id="Phobius"/>
    </source>
</evidence>
<dbReference type="Proteomes" id="UP000198942">
    <property type="component" value="Unassembled WGS sequence"/>
</dbReference>
<gene>
    <name evidence="2" type="ORF">SAMN05192574_106293</name>
</gene>
<protein>
    <submittedName>
        <fullName evidence="2">Uncharacterized protein</fullName>
    </submittedName>
</protein>
<keyword evidence="1" id="KW-1133">Transmembrane helix</keyword>
<proteinExistence type="predicted"/>
<dbReference type="EMBL" id="FOCL01000006">
    <property type="protein sequence ID" value="SEO25656.1"/>
    <property type="molecule type" value="Genomic_DNA"/>
</dbReference>
<evidence type="ECO:0000313" key="2">
    <source>
        <dbReference type="EMBL" id="SEO25656.1"/>
    </source>
</evidence>
<accession>A0A1H8N7X8</accession>
<feature type="transmembrane region" description="Helical" evidence="1">
    <location>
        <begin position="20"/>
        <end position="44"/>
    </location>
</feature>
<sequence>MINAKLQKMPCVNNVATTRLYFGFYVLMVNYQCFASSVQQLLLLKLSPLLIR</sequence>
<evidence type="ECO:0000313" key="3">
    <source>
        <dbReference type="Proteomes" id="UP000198942"/>
    </source>
</evidence>
<organism evidence="2 3">
    <name type="scientific">Mucilaginibacter gossypiicola</name>
    <dbReference type="NCBI Taxonomy" id="551995"/>
    <lineage>
        <taxon>Bacteria</taxon>
        <taxon>Pseudomonadati</taxon>
        <taxon>Bacteroidota</taxon>
        <taxon>Sphingobacteriia</taxon>
        <taxon>Sphingobacteriales</taxon>
        <taxon>Sphingobacteriaceae</taxon>
        <taxon>Mucilaginibacter</taxon>
    </lineage>
</organism>
<keyword evidence="1" id="KW-0472">Membrane</keyword>
<keyword evidence="1" id="KW-0812">Transmembrane</keyword>
<keyword evidence="3" id="KW-1185">Reference proteome</keyword>
<reference evidence="3" key="1">
    <citation type="submission" date="2016-10" db="EMBL/GenBank/DDBJ databases">
        <authorList>
            <person name="Varghese N."/>
            <person name="Submissions S."/>
        </authorList>
    </citation>
    <scope>NUCLEOTIDE SEQUENCE [LARGE SCALE GENOMIC DNA]</scope>
    <source>
        <strain evidence="3">Gh-48</strain>
    </source>
</reference>
<name>A0A1H8N7X8_9SPHI</name>